<evidence type="ECO:0000259" key="1">
    <source>
        <dbReference type="PROSITE" id="PS50943"/>
    </source>
</evidence>
<dbReference type="SMART" id="SM00530">
    <property type="entry name" value="HTH_XRE"/>
    <property type="match status" value="1"/>
</dbReference>
<dbReference type="GO" id="GO:0003677">
    <property type="term" value="F:DNA binding"/>
    <property type="evidence" value="ECO:0007669"/>
    <property type="project" value="InterPro"/>
</dbReference>
<dbReference type="InterPro" id="IPR001387">
    <property type="entry name" value="Cro/C1-type_HTH"/>
</dbReference>
<dbReference type="Proteomes" id="UP000671910">
    <property type="component" value="Chromosome"/>
</dbReference>
<dbReference type="KEGG" id="ebz:J7S26_06205"/>
<dbReference type="PROSITE" id="PS50943">
    <property type="entry name" value="HTH_CROC1"/>
    <property type="match status" value="1"/>
</dbReference>
<gene>
    <name evidence="2" type="ORF">GMI68_04830</name>
    <name evidence="3" type="ORF">J7S26_06205</name>
</gene>
<reference evidence="3" key="2">
    <citation type="submission" date="2021-04" db="EMBL/GenBank/DDBJ databases">
        <title>Novel species in family Eggerthellaceae.</title>
        <authorList>
            <person name="Zhang G."/>
        </authorList>
    </citation>
    <scope>NUCLEOTIDE SEQUENCE</scope>
    <source>
        <strain evidence="3">Zg-886</strain>
    </source>
</reference>
<dbReference type="CDD" id="cd00093">
    <property type="entry name" value="HTH_XRE"/>
    <property type="match status" value="1"/>
</dbReference>
<evidence type="ECO:0000313" key="3">
    <source>
        <dbReference type="EMBL" id="QTU83958.1"/>
    </source>
</evidence>
<proteinExistence type="predicted"/>
<accession>A0A9E6MPG2</accession>
<dbReference type="Gene3D" id="1.10.260.40">
    <property type="entry name" value="lambda repressor-like DNA-binding domains"/>
    <property type="match status" value="1"/>
</dbReference>
<dbReference type="Proteomes" id="UP000636394">
    <property type="component" value="Unassembled WGS sequence"/>
</dbReference>
<evidence type="ECO:0000313" key="4">
    <source>
        <dbReference type="Proteomes" id="UP000636394"/>
    </source>
</evidence>
<dbReference type="RefSeq" id="WP_166339230.1">
    <property type="nucleotide sequence ID" value="NZ_CP072829.1"/>
</dbReference>
<reference evidence="2 4" key="1">
    <citation type="submission" date="2019-11" db="EMBL/GenBank/DDBJ databases">
        <title>Eggerthellaceae novel genus isolated from the rectal contents of marmort.</title>
        <authorList>
            <person name="Zhang G."/>
        </authorList>
    </citation>
    <scope>NUCLEOTIDE SEQUENCE [LARGE SCALE GENOMIC DNA]</scope>
    <source>
        <strain evidence="4">zg-886</strain>
        <strain evidence="2">Zg-886</strain>
    </source>
</reference>
<dbReference type="EMBL" id="CP072829">
    <property type="protein sequence ID" value="QTU83958.1"/>
    <property type="molecule type" value="Genomic_DNA"/>
</dbReference>
<protein>
    <submittedName>
        <fullName evidence="2">Helix-turn-helix domain-containing protein</fullName>
    </submittedName>
    <submittedName>
        <fullName evidence="3">Helix-turn-helix transcriptional regulator</fullName>
    </submittedName>
</protein>
<keyword evidence="4" id="KW-1185">Reference proteome</keyword>
<dbReference type="SUPFAM" id="SSF47413">
    <property type="entry name" value="lambda repressor-like DNA-binding domains"/>
    <property type="match status" value="1"/>
</dbReference>
<organism evidence="3 5">
    <name type="scientific">Xiamenia xianingshaonis</name>
    <dbReference type="NCBI Taxonomy" id="2682776"/>
    <lineage>
        <taxon>Bacteria</taxon>
        <taxon>Bacillati</taxon>
        <taxon>Actinomycetota</taxon>
        <taxon>Coriobacteriia</taxon>
        <taxon>Eggerthellales</taxon>
        <taxon>Eggerthellaceae</taxon>
        <taxon>Xiamenia</taxon>
    </lineage>
</organism>
<dbReference type="Pfam" id="PF01381">
    <property type="entry name" value="HTH_3"/>
    <property type="match status" value="1"/>
</dbReference>
<name>A0A9E6MPG2_9ACTN</name>
<dbReference type="EMBL" id="WPCR01000005">
    <property type="protein sequence ID" value="NHM14094.1"/>
    <property type="molecule type" value="Genomic_DNA"/>
</dbReference>
<dbReference type="InterPro" id="IPR010982">
    <property type="entry name" value="Lambda_DNA-bd_dom_sf"/>
</dbReference>
<feature type="domain" description="HTH cro/C1-type" evidence="1">
    <location>
        <begin position="150"/>
        <end position="207"/>
    </location>
</feature>
<dbReference type="AlphaFoldDB" id="A0A9E6MPG2"/>
<sequence>MRAYDETYLFGAMETLGEAFDCAANRADMPPQRFFDLFVSTDIAEAFGSGSPRYVAGASGIELFLETCYRAGIDAGVALTDDVSIGDGAEYWCGWVLAYWQWASGRPFRTIARAITIDQVIALYHPWHEASEERFAEEMERRVRSQDAPLKAIREARGLTQRGLAEASGVSLRAIQQYEQRCKDINVARGVSLYALARALGCRIEDLFEYPLD</sequence>
<evidence type="ECO:0000313" key="5">
    <source>
        <dbReference type="Proteomes" id="UP000671910"/>
    </source>
</evidence>
<evidence type="ECO:0000313" key="2">
    <source>
        <dbReference type="EMBL" id="NHM14094.1"/>
    </source>
</evidence>